<comment type="caution">
    <text evidence="2">The sequence shown here is derived from an EMBL/GenBank/DDBJ whole genome shotgun (WGS) entry which is preliminary data.</text>
</comment>
<evidence type="ECO:0000313" key="3">
    <source>
        <dbReference type="Proteomes" id="UP000310314"/>
    </source>
</evidence>
<protein>
    <submittedName>
        <fullName evidence="2">Uncharacterized protein</fullName>
    </submittedName>
</protein>
<gene>
    <name evidence="2" type="ORF">FEE95_00700</name>
</gene>
<dbReference type="PROSITE" id="PS51257">
    <property type="entry name" value="PROKAR_LIPOPROTEIN"/>
    <property type="match status" value="1"/>
</dbReference>
<evidence type="ECO:0000256" key="1">
    <source>
        <dbReference type="SAM" id="SignalP"/>
    </source>
</evidence>
<proteinExistence type="predicted"/>
<feature type="chain" id="PRO_5024338128" evidence="1">
    <location>
        <begin position="26"/>
        <end position="347"/>
    </location>
</feature>
<dbReference type="Proteomes" id="UP000310314">
    <property type="component" value="Unassembled WGS sequence"/>
</dbReference>
<dbReference type="RefSeq" id="WP_138655912.1">
    <property type="nucleotide sequence ID" value="NZ_VATY01000001.1"/>
</dbReference>
<dbReference type="OrthoDB" id="1423125at2"/>
<evidence type="ECO:0000313" key="2">
    <source>
        <dbReference type="EMBL" id="TMM57980.1"/>
    </source>
</evidence>
<organism evidence="2 3">
    <name type="scientific">Maribacter algarum</name>
    <name type="common">ex Zhang et al. 2020</name>
    <dbReference type="NCBI Taxonomy" id="2578118"/>
    <lineage>
        <taxon>Bacteria</taxon>
        <taxon>Pseudomonadati</taxon>
        <taxon>Bacteroidota</taxon>
        <taxon>Flavobacteriia</taxon>
        <taxon>Flavobacteriales</taxon>
        <taxon>Flavobacteriaceae</taxon>
        <taxon>Maribacter</taxon>
    </lineage>
</organism>
<dbReference type="AlphaFoldDB" id="A0A5S3PSS5"/>
<accession>A0A5S3PSS5</accession>
<dbReference type="InterPro" id="IPR025975">
    <property type="entry name" value="Polysacc_lyase"/>
</dbReference>
<keyword evidence="1" id="KW-0732">Signal</keyword>
<name>A0A5S3PSS5_9FLAO</name>
<feature type="signal peptide" evidence="1">
    <location>
        <begin position="1"/>
        <end position="25"/>
    </location>
</feature>
<reference evidence="2 3" key="1">
    <citation type="submission" date="2019-05" db="EMBL/GenBank/DDBJ databases">
        <authorList>
            <person name="Zhang J.-Y."/>
            <person name="Feg X."/>
            <person name="Du Z.-J."/>
        </authorList>
    </citation>
    <scope>NUCLEOTIDE SEQUENCE [LARGE SCALE GENOMIC DNA]</scope>
    <source>
        <strain evidence="2 3">RZ26</strain>
    </source>
</reference>
<dbReference type="EMBL" id="VATY01000001">
    <property type="protein sequence ID" value="TMM57980.1"/>
    <property type="molecule type" value="Genomic_DNA"/>
</dbReference>
<dbReference type="Gene3D" id="2.60.120.200">
    <property type="match status" value="1"/>
</dbReference>
<sequence length="347" mass="38864">MHFAFKYSLVAVFFLLLFLSCSSDAEQAMNIEIPTDGSCSTENLLDNFIDENGNDLYIYEDGKVYLGSDNACEFQLQYFDPNFESDNYTTDASGTFIKDGSVLIPIKNSFAEDFEKSKFIDVFATDLSDANLFWTGFTLQSPQTKTVPEYVALSKCILEETCDFLDNSITIVEDPENSTNKVVEFNSVAPTADMVVSKCSMQSVLSYSKKSDDLWFEADYYIKSGMPYSLVDFENSYFEGSPGPRVVIRNNKLELENKFGAKLRFESNSATIVPEGEWFKVKVHLKFSDAEDGVLELWQDDVEIISATGISLPTSNSIQNILEVGISATIQNTVLLVDNVKISNTEF</sequence>
<keyword evidence="3" id="KW-1185">Reference proteome</keyword>
<dbReference type="Pfam" id="PF14099">
    <property type="entry name" value="Polysacc_lyase"/>
    <property type="match status" value="1"/>
</dbReference>